<evidence type="ECO:0000313" key="9">
    <source>
        <dbReference type="Proteomes" id="UP001634394"/>
    </source>
</evidence>
<feature type="transmembrane region" description="Helical" evidence="6">
    <location>
        <begin position="128"/>
        <end position="148"/>
    </location>
</feature>
<feature type="region of interest" description="Disordered" evidence="7">
    <location>
        <begin position="494"/>
        <end position="523"/>
    </location>
</feature>
<feature type="region of interest" description="Disordered" evidence="7">
    <location>
        <begin position="598"/>
        <end position="627"/>
    </location>
</feature>
<evidence type="ECO:0000256" key="2">
    <source>
        <dbReference type="ARBA" id="ARBA00022692"/>
    </source>
</evidence>
<feature type="compositionally biased region" description="Polar residues" evidence="7">
    <location>
        <begin position="598"/>
        <end position="607"/>
    </location>
</feature>
<keyword evidence="6" id="KW-0813">Transport</keyword>
<dbReference type="PANTHER" id="PTHR10736:SF0">
    <property type="entry name" value="BESTROPHIN HOMOLOG"/>
    <property type="match status" value="1"/>
</dbReference>
<sequence length="627" mass="72085">MTISYQFRVANTSLFGFFKLLSIWRGSVYKLVFKEMLIFSALYAAISLVYRFILNSDQKHIFEKIAKYCNQHTSFIPVSFVLGFYVSLVVNRWWQQFLNVPWPDRTLYMTAQYLHGDDEKSKIMRRTVARYMLFGLILILRSTSIAVMKRFPTINHIVDAGFITHDEAVLWESVECKYHKFWVPMMWVNSLLTQARKEGRVDTDWGLRMIMEPLADFRDKLSLCFQYDWITIPLVYTQVATLSVYIFFLACLVGRQYTKSGKGEPGYDYDLFIPVFTMLQFFFYMGWLKVAEQLINPFGEDDDDYDMNWLLDRHFTVAMCLMDQCHGKYPSLVRDARFNEVVSDLPYTEASLSSKRPNYMGSAFNLAKLTAEEQRFVNPDQYSAENRRRSSSKDAHHDGGRSSSVWSLLSWRHQLKRSQMADSRETVRSSQPSRKLSSGYRPLQTAVQSNSDMSDQYSLEDINVADYSETTSLSPDSLLLKQNKALSDAEDKIGQLKHTDKSRKSGFPAPLIHIQNETDAEENTQVRDSVIIPSSHKLRFVVEPVNGDIDVDTSIHGRNAQLIDKQMTGKVVSRSRLLSAIEEVNTITSLEQIVSSAVSSGANNTTKHNVETIQEKQPEKQAARPLS</sequence>
<dbReference type="InterPro" id="IPR021134">
    <property type="entry name" value="Bestrophin-like"/>
</dbReference>
<feature type="transmembrane region" description="Helical" evidence="6">
    <location>
        <begin position="235"/>
        <end position="254"/>
    </location>
</feature>
<comment type="similarity">
    <text evidence="5 6">Belongs to the anion channel-forming bestrophin (TC 1.A.46) family. Calcium-sensitive chloride channel subfamily.</text>
</comment>
<dbReference type="Proteomes" id="UP001634394">
    <property type="component" value="Unassembled WGS sequence"/>
</dbReference>
<feature type="transmembrane region" description="Helical" evidence="6">
    <location>
        <begin position="74"/>
        <end position="94"/>
    </location>
</feature>
<keyword evidence="6" id="KW-0868">Chloride</keyword>
<feature type="region of interest" description="Disordered" evidence="7">
    <location>
        <begin position="379"/>
        <end position="403"/>
    </location>
</feature>
<evidence type="ECO:0000256" key="4">
    <source>
        <dbReference type="ARBA" id="ARBA00023136"/>
    </source>
</evidence>
<keyword evidence="6" id="KW-1003">Cell membrane</keyword>
<evidence type="ECO:0000313" key="8">
    <source>
        <dbReference type="EMBL" id="KAL3886868.1"/>
    </source>
</evidence>
<reference evidence="8 9" key="1">
    <citation type="submission" date="2024-11" db="EMBL/GenBank/DDBJ databases">
        <title>Chromosome-level genome assembly of the freshwater bivalve Anodonta woodiana.</title>
        <authorList>
            <person name="Chen X."/>
        </authorList>
    </citation>
    <scope>NUCLEOTIDE SEQUENCE [LARGE SCALE GENOMIC DNA]</scope>
    <source>
        <strain evidence="8">MN2024</strain>
        <tissue evidence="8">Gills</tissue>
    </source>
</reference>
<evidence type="ECO:0000256" key="5">
    <source>
        <dbReference type="ARBA" id="ARBA00034769"/>
    </source>
</evidence>
<keyword evidence="6" id="KW-0869">Chloride channel</keyword>
<feature type="compositionally biased region" description="Polar residues" evidence="7">
    <location>
        <begin position="445"/>
        <end position="454"/>
    </location>
</feature>
<comment type="subcellular location">
    <subcellularLocation>
        <location evidence="6">Cell membrane</location>
        <topology evidence="6">Multi-pass membrane protein</topology>
    </subcellularLocation>
    <subcellularLocation>
        <location evidence="1">Membrane</location>
    </subcellularLocation>
</comment>
<gene>
    <name evidence="8" type="ORF">ACJMK2_026829</name>
</gene>
<dbReference type="PANTHER" id="PTHR10736">
    <property type="entry name" value="BESTROPHIN"/>
    <property type="match status" value="1"/>
</dbReference>
<feature type="compositionally biased region" description="Basic and acidic residues" evidence="7">
    <location>
        <begin position="608"/>
        <end position="627"/>
    </location>
</feature>
<accession>A0ABD3XPC3</accession>
<keyword evidence="6" id="KW-0406">Ion transport</keyword>
<dbReference type="GO" id="GO:0005254">
    <property type="term" value="F:chloride channel activity"/>
    <property type="evidence" value="ECO:0007669"/>
    <property type="project" value="UniProtKB-KW"/>
</dbReference>
<dbReference type="EMBL" id="JBJQND010000002">
    <property type="protein sequence ID" value="KAL3886868.1"/>
    <property type="molecule type" value="Genomic_DNA"/>
</dbReference>
<feature type="region of interest" description="Disordered" evidence="7">
    <location>
        <begin position="417"/>
        <end position="454"/>
    </location>
</feature>
<feature type="compositionally biased region" description="Basic and acidic residues" evidence="7">
    <location>
        <begin position="385"/>
        <end position="400"/>
    </location>
</feature>
<evidence type="ECO:0000256" key="7">
    <source>
        <dbReference type="SAM" id="MobiDB-lite"/>
    </source>
</evidence>
<proteinExistence type="inferred from homology"/>
<protein>
    <recommendedName>
        <fullName evidence="6">Bestrophin homolog</fullName>
    </recommendedName>
</protein>
<evidence type="ECO:0000256" key="1">
    <source>
        <dbReference type="ARBA" id="ARBA00004370"/>
    </source>
</evidence>
<comment type="function">
    <text evidence="6">Forms chloride channels.</text>
</comment>
<feature type="compositionally biased region" description="Basic and acidic residues" evidence="7">
    <location>
        <begin position="494"/>
        <end position="503"/>
    </location>
</feature>
<name>A0ABD3XPC3_SINWO</name>
<dbReference type="GO" id="GO:0005886">
    <property type="term" value="C:plasma membrane"/>
    <property type="evidence" value="ECO:0007669"/>
    <property type="project" value="UniProtKB-SubCell"/>
</dbReference>
<feature type="transmembrane region" description="Helical" evidence="6">
    <location>
        <begin position="36"/>
        <end position="54"/>
    </location>
</feature>
<keyword evidence="2 6" id="KW-0812">Transmembrane</keyword>
<evidence type="ECO:0000256" key="3">
    <source>
        <dbReference type="ARBA" id="ARBA00022989"/>
    </source>
</evidence>
<dbReference type="InterPro" id="IPR000615">
    <property type="entry name" value="Bestrophin"/>
</dbReference>
<dbReference type="GO" id="GO:0034707">
    <property type="term" value="C:chloride channel complex"/>
    <property type="evidence" value="ECO:0007669"/>
    <property type="project" value="UniProtKB-KW"/>
</dbReference>
<feature type="transmembrane region" description="Helical" evidence="6">
    <location>
        <begin position="266"/>
        <end position="287"/>
    </location>
</feature>
<comment type="caution">
    <text evidence="8">The sequence shown here is derived from an EMBL/GenBank/DDBJ whole genome shotgun (WGS) entry which is preliminary data.</text>
</comment>
<organism evidence="8 9">
    <name type="scientific">Sinanodonta woodiana</name>
    <name type="common">Chinese pond mussel</name>
    <name type="synonym">Anodonta woodiana</name>
    <dbReference type="NCBI Taxonomy" id="1069815"/>
    <lineage>
        <taxon>Eukaryota</taxon>
        <taxon>Metazoa</taxon>
        <taxon>Spiralia</taxon>
        <taxon>Lophotrochozoa</taxon>
        <taxon>Mollusca</taxon>
        <taxon>Bivalvia</taxon>
        <taxon>Autobranchia</taxon>
        <taxon>Heteroconchia</taxon>
        <taxon>Palaeoheterodonta</taxon>
        <taxon>Unionida</taxon>
        <taxon>Unionoidea</taxon>
        <taxon>Unionidae</taxon>
        <taxon>Unioninae</taxon>
        <taxon>Sinanodonta</taxon>
    </lineage>
</organism>
<keyword evidence="9" id="KW-1185">Reference proteome</keyword>
<evidence type="ECO:0000256" key="6">
    <source>
        <dbReference type="RuleBase" id="RU363126"/>
    </source>
</evidence>
<keyword evidence="3 6" id="KW-1133">Transmembrane helix</keyword>
<keyword evidence="6" id="KW-0407">Ion channel</keyword>
<dbReference type="AlphaFoldDB" id="A0ABD3XPC3"/>
<dbReference type="Pfam" id="PF01062">
    <property type="entry name" value="Bestrophin"/>
    <property type="match status" value="1"/>
</dbReference>
<keyword evidence="4 6" id="KW-0472">Membrane</keyword>